<proteinExistence type="predicted"/>
<dbReference type="Proteomes" id="UP001163603">
    <property type="component" value="Chromosome 3"/>
</dbReference>
<sequence length="202" mass="22684">MPSFPFVTLPYSNCTAHSVPPTVSKFLVTTCPDTFTVGKNSTLSLSSSQLYPSSSSSLATKHTSLFPSSSTINAPLPTISHNPDNSTLPSLHHNSSLTLPCSLSPIVISKSITFILWCSGNHDLVVPHIYAEYWIGLLDITLDEDWRPWFVGSQTTEYTMKHSKYGYRLTYANLKGSSHSPTEWKGRETYEMFERWIHFYPL</sequence>
<reference evidence="2" key="1">
    <citation type="journal article" date="2023" name="G3 (Bethesda)">
        <title>Genome assembly and association tests identify interacting loci associated with vigor, precocity, and sex in interspecific pistachio rootstocks.</title>
        <authorList>
            <person name="Palmer W."/>
            <person name="Jacygrad E."/>
            <person name="Sagayaradj S."/>
            <person name="Cavanaugh K."/>
            <person name="Han R."/>
            <person name="Bertier L."/>
            <person name="Beede B."/>
            <person name="Kafkas S."/>
            <person name="Golino D."/>
            <person name="Preece J."/>
            <person name="Michelmore R."/>
        </authorList>
    </citation>
    <scope>NUCLEOTIDE SEQUENCE [LARGE SCALE GENOMIC DNA]</scope>
</reference>
<organism evidence="1 2">
    <name type="scientific">Pistacia integerrima</name>
    <dbReference type="NCBI Taxonomy" id="434235"/>
    <lineage>
        <taxon>Eukaryota</taxon>
        <taxon>Viridiplantae</taxon>
        <taxon>Streptophyta</taxon>
        <taxon>Embryophyta</taxon>
        <taxon>Tracheophyta</taxon>
        <taxon>Spermatophyta</taxon>
        <taxon>Magnoliopsida</taxon>
        <taxon>eudicotyledons</taxon>
        <taxon>Gunneridae</taxon>
        <taxon>Pentapetalae</taxon>
        <taxon>rosids</taxon>
        <taxon>malvids</taxon>
        <taxon>Sapindales</taxon>
        <taxon>Anacardiaceae</taxon>
        <taxon>Pistacia</taxon>
    </lineage>
</organism>
<gene>
    <name evidence="1" type="ORF">Pint_05635</name>
</gene>
<keyword evidence="2" id="KW-1185">Reference proteome</keyword>
<protein>
    <submittedName>
        <fullName evidence="1">Uncharacterized protein</fullName>
    </submittedName>
</protein>
<comment type="caution">
    <text evidence="1">The sequence shown here is derived from an EMBL/GenBank/DDBJ whole genome shotgun (WGS) entry which is preliminary data.</text>
</comment>
<evidence type="ECO:0000313" key="1">
    <source>
        <dbReference type="EMBL" id="KAJ0046424.1"/>
    </source>
</evidence>
<accession>A0ACC0Z657</accession>
<evidence type="ECO:0000313" key="2">
    <source>
        <dbReference type="Proteomes" id="UP001163603"/>
    </source>
</evidence>
<name>A0ACC0Z657_9ROSI</name>
<dbReference type="EMBL" id="CM047738">
    <property type="protein sequence ID" value="KAJ0046424.1"/>
    <property type="molecule type" value="Genomic_DNA"/>
</dbReference>